<dbReference type="OrthoDB" id="9799296at2"/>
<comment type="caution">
    <text evidence="3">The sequence shown here is derived from an EMBL/GenBank/DDBJ whole genome shotgun (WGS) entry which is preliminary data.</text>
</comment>
<accession>A0A368NUA3</accession>
<feature type="compositionally biased region" description="Polar residues" evidence="1">
    <location>
        <begin position="15"/>
        <end position="24"/>
    </location>
</feature>
<feature type="region of interest" description="Disordered" evidence="1">
    <location>
        <begin position="1"/>
        <end position="24"/>
    </location>
</feature>
<dbReference type="InterPro" id="IPR032710">
    <property type="entry name" value="NTF2-like_dom_sf"/>
</dbReference>
<dbReference type="Pfam" id="PF12680">
    <property type="entry name" value="SnoaL_2"/>
    <property type="match status" value="1"/>
</dbReference>
<feature type="compositionally biased region" description="Basic residues" evidence="1">
    <location>
        <begin position="1"/>
        <end position="13"/>
    </location>
</feature>
<gene>
    <name evidence="3" type="ORF">DXT89_13140</name>
</gene>
<name>A0A368NUA3_AGRVI</name>
<feature type="domain" description="SnoaL-like" evidence="2">
    <location>
        <begin position="60"/>
        <end position="159"/>
    </location>
</feature>
<proteinExistence type="predicted"/>
<organism evidence="3 4">
    <name type="scientific">Agrobacterium vitis</name>
    <name type="common">Rhizobium vitis</name>
    <dbReference type="NCBI Taxonomy" id="373"/>
    <lineage>
        <taxon>Bacteria</taxon>
        <taxon>Pseudomonadati</taxon>
        <taxon>Pseudomonadota</taxon>
        <taxon>Alphaproteobacteria</taxon>
        <taxon>Hyphomicrobiales</taxon>
        <taxon>Rhizobiaceae</taxon>
        <taxon>Rhizobium/Agrobacterium group</taxon>
        <taxon>Agrobacterium</taxon>
    </lineage>
</organism>
<dbReference type="AlphaFoldDB" id="A0A368NUA3"/>
<evidence type="ECO:0000259" key="2">
    <source>
        <dbReference type="Pfam" id="PF12680"/>
    </source>
</evidence>
<sequence length="171" mass="19627">MLSRRTRWNRPRRCASSSPDVQPRQSQCFTGLAVTLRGFVHSTSRENCAVTEQQSILEPVARQLDAYNAKDIDGFMQHWAPDCRIYAFPDTLLADGAAEIRSRHIERFREPDLHGKLIARHITGNMVTDIECVTRNFPEGKGEIDVLCLYEIEHGKIARAWFRMGEKRLLS</sequence>
<reference evidence="3 4" key="1">
    <citation type="submission" date="2018-08" db="EMBL/GenBank/DDBJ databases">
        <title>Genome sequencing of Agrobacterium vitis strain ICMP 10754.</title>
        <authorList>
            <person name="Visnovsky S.B."/>
            <person name="Pitman A.R."/>
        </authorList>
    </citation>
    <scope>NUCLEOTIDE SEQUENCE [LARGE SCALE GENOMIC DNA]</scope>
    <source>
        <strain evidence="3 4">ICMP 10754</strain>
    </source>
</reference>
<dbReference type="Proteomes" id="UP000436911">
    <property type="component" value="Unassembled WGS sequence"/>
</dbReference>
<dbReference type="Gene3D" id="3.10.450.50">
    <property type="match status" value="1"/>
</dbReference>
<evidence type="ECO:0000256" key="1">
    <source>
        <dbReference type="SAM" id="MobiDB-lite"/>
    </source>
</evidence>
<evidence type="ECO:0000313" key="3">
    <source>
        <dbReference type="EMBL" id="KAA3526892.1"/>
    </source>
</evidence>
<dbReference type="EMBL" id="QUSG01000006">
    <property type="protein sequence ID" value="KAA3526892.1"/>
    <property type="molecule type" value="Genomic_DNA"/>
</dbReference>
<evidence type="ECO:0000313" key="4">
    <source>
        <dbReference type="Proteomes" id="UP000436911"/>
    </source>
</evidence>
<dbReference type="InterPro" id="IPR037401">
    <property type="entry name" value="SnoaL-like"/>
</dbReference>
<dbReference type="SUPFAM" id="SSF54427">
    <property type="entry name" value="NTF2-like"/>
    <property type="match status" value="1"/>
</dbReference>
<protein>
    <recommendedName>
        <fullName evidence="2">SnoaL-like domain-containing protein</fullName>
    </recommendedName>
</protein>